<evidence type="ECO:0008006" key="4">
    <source>
        <dbReference type="Google" id="ProtNLM"/>
    </source>
</evidence>
<keyword evidence="1" id="KW-0732">Signal</keyword>
<reference evidence="2" key="2">
    <citation type="submission" date="2025-08" db="UniProtKB">
        <authorList>
            <consortium name="Ensembl"/>
        </authorList>
    </citation>
    <scope>IDENTIFICATION</scope>
</reference>
<evidence type="ECO:0000313" key="3">
    <source>
        <dbReference type="Proteomes" id="UP000233100"/>
    </source>
</evidence>
<feature type="chain" id="PRO_5030740276" description="Secreted protein" evidence="1">
    <location>
        <begin position="21"/>
        <end position="156"/>
    </location>
</feature>
<dbReference type="AlphaFoldDB" id="A0A7N9CLW7"/>
<feature type="signal peptide" evidence="1">
    <location>
        <begin position="1"/>
        <end position="20"/>
    </location>
</feature>
<dbReference type="Proteomes" id="UP000233100">
    <property type="component" value="Chromosome 3"/>
</dbReference>
<keyword evidence="3" id="KW-1185">Reference proteome</keyword>
<evidence type="ECO:0000313" key="2">
    <source>
        <dbReference type="Ensembl" id="ENSMFAP00000051007.1"/>
    </source>
</evidence>
<organism evidence="2 3">
    <name type="scientific">Macaca fascicularis</name>
    <name type="common">Crab-eating macaque</name>
    <name type="synonym">Cynomolgus monkey</name>
    <dbReference type="NCBI Taxonomy" id="9541"/>
    <lineage>
        <taxon>Eukaryota</taxon>
        <taxon>Metazoa</taxon>
        <taxon>Chordata</taxon>
        <taxon>Craniata</taxon>
        <taxon>Vertebrata</taxon>
        <taxon>Euteleostomi</taxon>
        <taxon>Mammalia</taxon>
        <taxon>Eutheria</taxon>
        <taxon>Euarchontoglires</taxon>
        <taxon>Primates</taxon>
        <taxon>Haplorrhini</taxon>
        <taxon>Catarrhini</taxon>
        <taxon>Cercopithecidae</taxon>
        <taxon>Cercopithecinae</taxon>
        <taxon>Macaca</taxon>
    </lineage>
</organism>
<dbReference type="GeneTree" id="ENSGT01150000286943"/>
<reference evidence="2 3" key="1">
    <citation type="submission" date="2013-03" db="EMBL/GenBank/DDBJ databases">
        <authorList>
            <person name="Warren W."/>
            <person name="Wilson R.K."/>
        </authorList>
    </citation>
    <scope>NUCLEOTIDE SEQUENCE</scope>
</reference>
<reference evidence="2" key="3">
    <citation type="submission" date="2025-09" db="UniProtKB">
        <authorList>
            <consortium name="Ensembl"/>
        </authorList>
    </citation>
    <scope>IDENTIFICATION</scope>
</reference>
<name>A0A7N9CLW7_MACFA</name>
<dbReference type="PANTHER" id="PTHR12138">
    <property type="entry name" value="PRIMATE-EXPANDED PROTEIN FAMILY"/>
    <property type="match status" value="1"/>
</dbReference>
<evidence type="ECO:0000256" key="1">
    <source>
        <dbReference type="SAM" id="SignalP"/>
    </source>
</evidence>
<dbReference type="PRINTS" id="PR02045">
    <property type="entry name" value="F138DOMAIN"/>
</dbReference>
<protein>
    <recommendedName>
        <fullName evidence="4">Secreted protein</fullName>
    </recommendedName>
</protein>
<sequence>MSFFFFFLTWNLALSPRLKCSDTILAHCNLYLLGSSNSPDSASQVAGITGVHHHAQLILVCLVEMRCHHVGQAGLKPLTSSDPPTWASQTAGITGMNHRAWPWPRCSECTLATVSGASLRQKTRHAMNSSQETYHEQQSRRQDLASSLLHTYQFLN</sequence>
<dbReference type="Ensembl" id="ENSMFAT00000091513.1">
    <property type="protein sequence ID" value="ENSMFAP00000051007.1"/>
    <property type="gene ID" value="ENSMFAG00000058711.1"/>
</dbReference>
<accession>A0A7N9CLW7</accession>
<dbReference type="PANTHER" id="PTHR12138:SF135">
    <property type="entry name" value="SAM DOMAIN-CONTAINING PROTEIN"/>
    <property type="match status" value="1"/>
</dbReference>
<proteinExistence type="predicted"/>